<dbReference type="SFLD" id="SFLDG01146">
    <property type="entry name" value="C1.2.2"/>
    <property type="match status" value="1"/>
</dbReference>
<comment type="caution">
    <text evidence="3">The sequence shown here is derived from an EMBL/GenBank/DDBJ whole genome shotgun (WGS) entry which is preliminary data.</text>
</comment>
<dbReference type="InterPro" id="IPR036412">
    <property type="entry name" value="HAD-like_sf"/>
</dbReference>
<evidence type="ECO:0000256" key="1">
    <source>
        <dbReference type="ARBA" id="ARBA00009589"/>
    </source>
</evidence>
<organism evidence="3 4">
    <name type="scientific">Gluconobacter japonicus</name>
    <dbReference type="NCBI Taxonomy" id="376620"/>
    <lineage>
        <taxon>Bacteria</taxon>
        <taxon>Pseudomonadati</taxon>
        <taxon>Pseudomonadota</taxon>
        <taxon>Alphaproteobacteria</taxon>
        <taxon>Acetobacterales</taxon>
        <taxon>Acetobacteraceae</taxon>
        <taxon>Gluconobacter</taxon>
    </lineage>
</organism>
<proteinExistence type="inferred from homology"/>
<sequence>MGNRRLRIAIDMDEVIADAFAAQRLWYQVTHGYTWTDDELKGRHLGDLATPEHAEDMQKLLHAGEFFADLTVMPGAKEALKHLSQDFDIFITTAAMEYPASCAPKFQWLQKNFPFISPLNIVFCGHKNILAADYLIDDNVRHFRNFQGQGVLFSALHNQNVAWSPRVNNWHEAVSYLSDQLHSQKE</sequence>
<evidence type="ECO:0000313" key="3">
    <source>
        <dbReference type="EMBL" id="MBF0871483.1"/>
    </source>
</evidence>
<protein>
    <submittedName>
        <fullName evidence="3">Uncharacterized protein</fullName>
    </submittedName>
</protein>
<dbReference type="Pfam" id="PF06941">
    <property type="entry name" value="NT5C"/>
    <property type="match status" value="1"/>
</dbReference>
<dbReference type="Gene3D" id="3.40.50.1000">
    <property type="entry name" value="HAD superfamily/HAD-like"/>
    <property type="match status" value="1"/>
</dbReference>
<reference evidence="3" key="2">
    <citation type="submission" date="2020-11" db="EMBL/GenBank/DDBJ databases">
        <title>Description of novel Gluconobacter species.</title>
        <authorList>
            <person name="Cleenwerck I."/>
            <person name="Cnockaert M."/>
            <person name="Borremans W."/>
            <person name="Wieme A.D."/>
            <person name="De Vuyst L."/>
            <person name="Vandamme P."/>
        </authorList>
    </citation>
    <scope>NUCLEOTIDE SEQUENCE</scope>
    <source>
        <strain evidence="3">R71697</strain>
    </source>
</reference>
<dbReference type="SFLD" id="SFLDS00003">
    <property type="entry name" value="Haloacid_Dehalogenase"/>
    <property type="match status" value="1"/>
</dbReference>
<dbReference type="GeneID" id="81475338"/>
<dbReference type="PANTHER" id="PTHR16504:SF4">
    <property type="entry name" value="5'(3')-DEOXYRIBONUCLEOTIDASE"/>
    <property type="match status" value="1"/>
</dbReference>
<feature type="active site" description="Proton donor" evidence="2">
    <location>
        <position position="13"/>
    </location>
</feature>
<dbReference type="InterPro" id="IPR010708">
    <property type="entry name" value="5'(3')-deoxyribonucleotidase"/>
</dbReference>
<dbReference type="RefSeq" id="WP_061929398.1">
    <property type="nucleotide sequence ID" value="NZ_JABCQN010000005.1"/>
</dbReference>
<reference evidence="3" key="1">
    <citation type="submission" date="2020-04" db="EMBL/GenBank/DDBJ databases">
        <authorList>
            <person name="Sombolestani A."/>
        </authorList>
    </citation>
    <scope>NUCLEOTIDE SEQUENCE</scope>
    <source>
        <strain evidence="3">R71697</strain>
    </source>
</reference>
<evidence type="ECO:0000256" key="2">
    <source>
        <dbReference type="PIRSR" id="PIRSR610708-1"/>
    </source>
</evidence>
<dbReference type="SFLD" id="SFLDG01126">
    <property type="entry name" value="C1.2:_Nucleotidase_Like"/>
    <property type="match status" value="1"/>
</dbReference>
<dbReference type="InterPro" id="IPR023214">
    <property type="entry name" value="HAD_sf"/>
</dbReference>
<evidence type="ECO:0000313" key="4">
    <source>
        <dbReference type="Proteomes" id="UP000661006"/>
    </source>
</evidence>
<comment type="similarity">
    <text evidence="1">Belongs to the 5'(3')-deoxyribonucleotidase family.</text>
</comment>
<dbReference type="EMBL" id="JABCQN010000005">
    <property type="protein sequence ID" value="MBF0871483.1"/>
    <property type="molecule type" value="Genomic_DNA"/>
</dbReference>
<accession>A0A9Q2FRH6</accession>
<gene>
    <name evidence="3" type="ORF">HKD32_11565</name>
</gene>
<dbReference type="GO" id="GO:0009223">
    <property type="term" value="P:pyrimidine deoxyribonucleotide catabolic process"/>
    <property type="evidence" value="ECO:0007669"/>
    <property type="project" value="TreeGrafter"/>
</dbReference>
<dbReference type="Proteomes" id="UP000661006">
    <property type="component" value="Unassembled WGS sequence"/>
</dbReference>
<feature type="active site" description="Nucleophile" evidence="2">
    <location>
        <position position="11"/>
    </location>
</feature>
<dbReference type="SUPFAM" id="SSF56784">
    <property type="entry name" value="HAD-like"/>
    <property type="match status" value="1"/>
</dbReference>
<dbReference type="PANTHER" id="PTHR16504">
    <property type="entry name" value="5'(3')-DEOXYRIBONUCLEOTIDASE"/>
    <property type="match status" value="1"/>
</dbReference>
<name>A0A9Q2FRH6_GLUJA</name>
<dbReference type="Gene3D" id="1.10.40.40">
    <property type="entry name" value="Deoxyribonucleotidase, domain 2"/>
    <property type="match status" value="1"/>
</dbReference>
<dbReference type="GO" id="GO:0008253">
    <property type="term" value="F:5'-nucleotidase activity"/>
    <property type="evidence" value="ECO:0007669"/>
    <property type="project" value="InterPro"/>
</dbReference>
<dbReference type="AlphaFoldDB" id="A0A9Q2FRH6"/>